<dbReference type="Proteomes" id="UP000054477">
    <property type="component" value="Unassembled WGS sequence"/>
</dbReference>
<reference evidence="2 3" key="1">
    <citation type="submission" date="2014-04" db="EMBL/GenBank/DDBJ databases">
        <authorList>
            <consortium name="DOE Joint Genome Institute"/>
            <person name="Kuo A."/>
            <person name="Kohler A."/>
            <person name="Nagy L.G."/>
            <person name="Floudas D."/>
            <person name="Copeland A."/>
            <person name="Barry K.W."/>
            <person name="Cichocki N."/>
            <person name="Veneault-Fourrey C."/>
            <person name="LaButti K."/>
            <person name="Lindquist E.A."/>
            <person name="Lipzen A."/>
            <person name="Lundell T."/>
            <person name="Morin E."/>
            <person name="Murat C."/>
            <person name="Sun H."/>
            <person name="Tunlid A."/>
            <person name="Henrissat B."/>
            <person name="Grigoriev I.V."/>
            <person name="Hibbett D.S."/>
            <person name="Martin F."/>
            <person name="Nordberg H.P."/>
            <person name="Cantor M.N."/>
            <person name="Hua S.X."/>
        </authorList>
    </citation>
    <scope>NUCLEOTIDE SEQUENCE [LARGE SCALE GENOMIC DNA]</scope>
    <source>
        <strain evidence="2 3">LaAM-08-1</strain>
    </source>
</reference>
<reference evidence="3" key="2">
    <citation type="submission" date="2015-01" db="EMBL/GenBank/DDBJ databases">
        <title>Evolutionary Origins and Diversification of the Mycorrhizal Mutualists.</title>
        <authorList>
            <consortium name="DOE Joint Genome Institute"/>
            <consortium name="Mycorrhizal Genomics Consortium"/>
            <person name="Kohler A."/>
            <person name="Kuo A."/>
            <person name="Nagy L.G."/>
            <person name="Floudas D."/>
            <person name="Copeland A."/>
            <person name="Barry K.W."/>
            <person name="Cichocki N."/>
            <person name="Veneault-Fourrey C."/>
            <person name="LaButti K."/>
            <person name="Lindquist E.A."/>
            <person name="Lipzen A."/>
            <person name="Lundell T."/>
            <person name="Morin E."/>
            <person name="Murat C."/>
            <person name="Riley R."/>
            <person name="Ohm R."/>
            <person name="Sun H."/>
            <person name="Tunlid A."/>
            <person name="Henrissat B."/>
            <person name="Grigoriev I.V."/>
            <person name="Hibbett D.S."/>
            <person name="Martin F."/>
        </authorList>
    </citation>
    <scope>NUCLEOTIDE SEQUENCE [LARGE SCALE GENOMIC DNA]</scope>
    <source>
        <strain evidence="3">LaAM-08-1</strain>
    </source>
</reference>
<dbReference type="EMBL" id="KN839242">
    <property type="protein sequence ID" value="KIJ90234.1"/>
    <property type="molecule type" value="Genomic_DNA"/>
</dbReference>
<dbReference type="AlphaFoldDB" id="A0A0C9WGY1"/>
<accession>A0A0C9WGY1</accession>
<evidence type="ECO:0000313" key="2">
    <source>
        <dbReference type="EMBL" id="KIJ90234.1"/>
    </source>
</evidence>
<gene>
    <name evidence="2" type="ORF">K443DRAFT_116903</name>
</gene>
<evidence type="ECO:0000256" key="1">
    <source>
        <dbReference type="SAM" id="MobiDB-lite"/>
    </source>
</evidence>
<dbReference type="HOGENOM" id="CLU_2446655_0_0_1"/>
<evidence type="ECO:0000313" key="3">
    <source>
        <dbReference type="Proteomes" id="UP000054477"/>
    </source>
</evidence>
<protein>
    <submittedName>
        <fullName evidence="2">Uncharacterized protein</fullName>
    </submittedName>
</protein>
<proteinExistence type="predicted"/>
<feature type="region of interest" description="Disordered" evidence="1">
    <location>
        <begin position="1"/>
        <end position="24"/>
    </location>
</feature>
<feature type="non-terminal residue" evidence="2">
    <location>
        <position position="1"/>
    </location>
</feature>
<sequence length="90" mass="10349">PNLLTKKHSHDTTMSPPEEEVNSTLTREYHPLLKQAEVGRLAKCQCHITFTLPNNMFYAKLRRAEHPISFFDPLKNQKTPTSLGQDMTLN</sequence>
<organism evidence="2 3">
    <name type="scientific">Laccaria amethystina LaAM-08-1</name>
    <dbReference type="NCBI Taxonomy" id="1095629"/>
    <lineage>
        <taxon>Eukaryota</taxon>
        <taxon>Fungi</taxon>
        <taxon>Dikarya</taxon>
        <taxon>Basidiomycota</taxon>
        <taxon>Agaricomycotina</taxon>
        <taxon>Agaricomycetes</taxon>
        <taxon>Agaricomycetidae</taxon>
        <taxon>Agaricales</taxon>
        <taxon>Agaricineae</taxon>
        <taxon>Hydnangiaceae</taxon>
        <taxon>Laccaria</taxon>
    </lineage>
</organism>
<keyword evidence="3" id="KW-1185">Reference proteome</keyword>
<name>A0A0C9WGY1_9AGAR</name>